<dbReference type="InterPro" id="IPR017441">
    <property type="entry name" value="Protein_kinase_ATP_BS"/>
</dbReference>
<evidence type="ECO:0000313" key="3">
    <source>
        <dbReference type="EMBL" id="KAA6360935.1"/>
    </source>
</evidence>
<dbReference type="PROSITE" id="PS50011">
    <property type="entry name" value="PROTEIN_KINASE_DOM"/>
    <property type="match status" value="1"/>
</dbReference>
<sequence length="134" mass="14933">MSKPPSPTGVPIFPGDIVKEFYTIQRKIGSGAFGTIYSALYQNAGVSKHCAIKFEKEMGECSLISNEVVCGMHNTYRFVSMELLGPSIIQVVNRGRPYLFSLLQMLKFGIQTIDALRSIHQAGYVHRDVKPVCY</sequence>
<dbReference type="Proteomes" id="UP000324800">
    <property type="component" value="Unassembled WGS sequence"/>
</dbReference>
<dbReference type="PROSITE" id="PS00107">
    <property type="entry name" value="PROTEIN_KINASE_ATP"/>
    <property type="match status" value="1"/>
</dbReference>
<keyword evidence="1" id="KW-0547">Nucleotide-binding</keyword>
<proteinExistence type="predicted"/>
<dbReference type="GO" id="GO:0004672">
    <property type="term" value="F:protein kinase activity"/>
    <property type="evidence" value="ECO:0007669"/>
    <property type="project" value="InterPro"/>
</dbReference>
<evidence type="ECO:0000259" key="2">
    <source>
        <dbReference type="PROSITE" id="PS50011"/>
    </source>
</evidence>
<evidence type="ECO:0000256" key="1">
    <source>
        <dbReference type="PROSITE-ProRule" id="PRU10141"/>
    </source>
</evidence>
<dbReference type="EMBL" id="SNRW01026246">
    <property type="protein sequence ID" value="KAA6360935.1"/>
    <property type="molecule type" value="Genomic_DNA"/>
</dbReference>
<feature type="binding site" evidence="1">
    <location>
        <position position="53"/>
    </location>
    <ligand>
        <name>ATP</name>
        <dbReference type="ChEBI" id="CHEBI:30616"/>
    </ligand>
</feature>
<dbReference type="GO" id="GO:0005524">
    <property type="term" value="F:ATP binding"/>
    <property type="evidence" value="ECO:0007669"/>
    <property type="project" value="UniProtKB-UniRule"/>
</dbReference>
<keyword evidence="1" id="KW-0067">ATP-binding</keyword>
<evidence type="ECO:0000313" key="4">
    <source>
        <dbReference type="Proteomes" id="UP000324800"/>
    </source>
</evidence>
<name>A0A5J4TU80_9EUKA</name>
<dbReference type="OrthoDB" id="5979581at2759"/>
<dbReference type="Gene3D" id="1.10.510.10">
    <property type="entry name" value="Transferase(Phosphotransferase) domain 1"/>
    <property type="match status" value="1"/>
</dbReference>
<protein>
    <recommendedName>
        <fullName evidence="2">Protein kinase domain-containing protein</fullName>
    </recommendedName>
</protein>
<dbReference type="SUPFAM" id="SSF56112">
    <property type="entry name" value="Protein kinase-like (PK-like)"/>
    <property type="match status" value="1"/>
</dbReference>
<organism evidence="3 4">
    <name type="scientific">Streblomastix strix</name>
    <dbReference type="NCBI Taxonomy" id="222440"/>
    <lineage>
        <taxon>Eukaryota</taxon>
        <taxon>Metamonada</taxon>
        <taxon>Preaxostyla</taxon>
        <taxon>Oxymonadida</taxon>
        <taxon>Streblomastigidae</taxon>
        <taxon>Streblomastix</taxon>
    </lineage>
</organism>
<accession>A0A5J4TU80</accession>
<comment type="caution">
    <text evidence="3">The sequence shown here is derived from an EMBL/GenBank/DDBJ whole genome shotgun (WGS) entry which is preliminary data.</text>
</comment>
<dbReference type="AlphaFoldDB" id="A0A5J4TU80"/>
<dbReference type="InterPro" id="IPR050235">
    <property type="entry name" value="CK1_Ser-Thr_kinase"/>
</dbReference>
<dbReference type="InterPro" id="IPR000719">
    <property type="entry name" value="Prot_kinase_dom"/>
</dbReference>
<dbReference type="InterPro" id="IPR011009">
    <property type="entry name" value="Kinase-like_dom_sf"/>
</dbReference>
<gene>
    <name evidence="3" type="ORF">EZS28_043538</name>
</gene>
<dbReference type="PANTHER" id="PTHR11909">
    <property type="entry name" value="CASEIN KINASE-RELATED"/>
    <property type="match status" value="1"/>
</dbReference>
<feature type="domain" description="Protein kinase" evidence="2">
    <location>
        <begin position="22"/>
        <end position="134"/>
    </location>
</feature>
<reference evidence="3 4" key="1">
    <citation type="submission" date="2019-03" db="EMBL/GenBank/DDBJ databases">
        <title>Single cell metagenomics reveals metabolic interactions within the superorganism composed of flagellate Streblomastix strix and complex community of Bacteroidetes bacteria on its surface.</title>
        <authorList>
            <person name="Treitli S.C."/>
            <person name="Kolisko M."/>
            <person name="Husnik F."/>
            <person name="Keeling P."/>
            <person name="Hampl V."/>
        </authorList>
    </citation>
    <scope>NUCLEOTIDE SEQUENCE [LARGE SCALE GENOMIC DNA]</scope>
    <source>
        <strain evidence="3">ST1C</strain>
    </source>
</reference>